<dbReference type="GO" id="GO:0000781">
    <property type="term" value="C:chromosome, telomeric region"/>
    <property type="evidence" value="ECO:0007669"/>
    <property type="project" value="InterPro"/>
</dbReference>
<evidence type="ECO:0000313" key="2">
    <source>
        <dbReference type="EMBL" id="SCU98297.1"/>
    </source>
</evidence>
<dbReference type="InterPro" id="IPR012340">
    <property type="entry name" value="NA-bd_OB-fold"/>
</dbReference>
<reference evidence="3" key="1">
    <citation type="submission" date="2016-03" db="EMBL/GenBank/DDBJ databases">
        <authorList>
            <person name="Devillers H."/>
        </authorList>
    </citation>
    <scope>NUCLEOTIDE SEQUENCE [LARGE SCALE GENOMIC DNA]</scope>
</reference>
<dbReference type="Pfam" id="PF16853">
    <property type="entry name" value="CDC13_N"/>
    <property type="match status" value="1"/>
</dbReference>
<dbReference type="AlphaFoldDB" id="A0A1G4K3Y4"/>
<evidence type="ECO:0000259" key="1">
    <source>
        <dbReference type="SMART" id="SM00976"/>
    </source>
</evidence>
<gene>
    <name evidence="2" type="ORF">LAMI_0F13960G</name>
</gene>
<dbReference type="EMBL" id="LT598467">
    <property type="protein sequence ID" value="SCU98297.1"/>
    <property type="molecule type" value="Genomic_DNA"/>
</dbReference>
<proteinExistence type="predicted"/>
<dbReference type="Gene3D" id="2.40.50.140">
    <property type="entry name" value="Nucleic acid-binding proteins"/>
    <property type="match status" value="1"/>
</dbReference>
<dbReference type="Gene3D" id="1.10.10.2380">
    <property type="match status" value="1"/>
</dbReference>
<feature type="domain" description="Telomeric single stranded DNA binding POT1/Cdc13" evidence="1">
    <location>
        <begin position="499"/>
        <end position="653"/>
    </location>
</feature>
<dbReference type="Proteomes" id="UP000191024">
    <property type="component" value="Chromosome F"/>
</dbReference>
<dbReference type="InterPro" id="IPR031749">
    <property type="entry name" value="Cdc13_N"/>
</dbReference>
<dbReference type="Gene3D" id="2.40.50.800">
    <property type="match status" value="1"/>
</dbReference>
<dbReference type="GO" id="GO:0000723">
    <property type="term" value="P:telomere maintenance"/>
    <property type="evidence" value="ECO:0007669"/>
    <property type="project" value="InterPro"/>
</dbReference>
<dbReference type="SUPFAM" id="SSF50249">
    <property type="entry name" value="Nucleic acid-binding proteins"/>
    <property type="match status" value="1"/>
</dbReference>
<name>A0A1G4K3Y4_9SACH</name>
<dbReference type="Pfam" id="PF18233">
    <property type="entry name" value="Cdc13_OB4_dimer"/>
    <property type="match status" value="1"/>
</dbReference>
<protein>
    <submittedName>
        <fullName evidence="2">LAMI_0F13960g1_1</fullName>
    </submittedName>
</protein>
<organism evidence="2 3">
    <name type="scientific">Lachancea mirantina</name>
    <dbReference type="NCBI Taxonomy" id="1230905"/>
    <lineage>
        <taxon>Eukaryota</taxon>
        <taxon>Fungi</taxon>
        <taxon>Dikarya</taxon>
        <taxon>Ascomycota</taxon>
        <taxon>Saccharomycotina</taxon>
        <taxon>Saccharomycetes</taxon>
        <taxon>Saccharomycetales</taxon>
        <taxon>Saccharomycetaceae</taxon>
        <taxon>Lachancea</taxon>
    </lineage>
</organism>
<dbReference type="Gene3D" id="2.40.50.810">
    <property type="match status" value="1"/>
</dbReference>
<dbReference type="InterPro" id="IPR011564">
    <property type="entry name" value="Telomer_end-bd_POT1/Cdc13"/>
</dbReference>
<evidence type="ECO:0000313" key="3">
    <source>
        <dbReference type="Proteomes" id="UP000191024"/>
    </source>
</evidence>
<dbReference type="GO" id="GO:0003677">
    <property type="term" value="F:DNA binding"/>
    <property type="evidence" value="ECO:0007669"/>
    <property type="project" value="InterPro"/>
</dbReference>
<dbReference type="SMART" id="SM00976">
    <property type="entry name" value="Telo_bind"/>
    <property type="match status" value="1"/>
</dbReference>
<accession>A0A1G4K3Y4</accession>
<dbReference type="InterPro" id="IPR041028">
    <property type="entry name" value="Cdc13_OB4_dimer"/>
</dbReference>
<dbReference type="OrthoDB" id="4067010at2759"/>
<dbReference type="STRING" id="1230905.A0A1G4K3Y4"/>
<keyword evidence="3" id="KW-1185">Reference proteome</keyword>
<sequence length="836" mass="94826">MTSQSHDTFQYINAPSQLADLISNTSVVTQDIEFVSVLTSIDFNPVSRCIFRFGNFENSGSNGQSDHDYNCKILCQTPDTLNLTKMTLSLFSQQFDLELPDSKDETGFCIDGIYLERLCFVHCKGKFVTSKGKGSIFLQGLRAVDLHATLFTTGSVVESQLMKTVAHIFDQLVILNNVARAPFKFVKLFNYDNEMKQFIQTRQEKLLIGRRNPLFGAVASAVDSQDDFNSLAVESQFLIEPELDVPMKLPKDAFLNTPQLTQTVEEPFYSYAERDSNPIPVFEAQLDPFHGTNSQNTQQSTASTIDDRMLEGYAPDTEAHDCDEGEAAATKRRQFTSITAHRSGEFKIIGATSSDELIALDGTFVAILPNETGDAEACAIALFVPSHYLASHPFDKVINPYKNCYQVVIHRRHHTLRDLKIEPLAKSAELITRLREILLDKIVHITVAKDTLRLEANYFTFAWALRSLRFLEQRQPLPPTRLPSKRSNKNEDKDPLKTLSEISVSLAGQTEFIRTFALLVGAKERGGGKMWKFVFTDFTSHRLNGQSAFDSFIGNYDNRLEQDRAFVFIMYRDTLRRFSAALLNKLGCRFEDLFTGNDHNLTYRGIVCRLCIKAKLYNGSLDGIIRECEPVRYMDPIEADEVPFLVQFYTRCLQNVPEHILAANFNNYREFWPFQMNKDRVSMSLRSQKGMQDLQIPELQQLNQLQAEMQAALPAIYDTTAKIVAIHATKETLVFHLTNDLLSCDLLDPARTLKVAIRGKDKVENFLANTTSAKLDQLQNKVVQCQLTTWLEPVTCSHRLLVNWTFPQGFALRTFLTQLGQPTVKQETSILLVEEE</sequence>